<proteinExistence type="predicted"/>
<dbReference type="EMBL" id="MTYJ01000107">
    <property type="protein sequence ID" value="OQV14301.1"/>
    <property type="molecule type" value="Genomic_DNA"/>
</dbReference>
<accession>A0A1W0WGH7</accession>
<feature type="signal peptide" evidence="1">
    <location>
        <begin position="1"/>
        <end position="17"/>
    </location>
</feature>
<keyword evidence="3" id="KW-1185">Reference proteome</keyword>
<gene>
    <name evidence="2" type="ORF">BV898_11536</name>
</gene>
<organism evidence="2 3">
    <name type="scientific">Hypsibius exemplaris</name>
    <name type="common">Freshwater tardigrade</name>
    <dbReference type="NCBI Taxonomy" id="2072580"/>
    <lineage>
        <taxon>Eukaryota</taxon>
        <taxon>Metazoa</taxon>
        <taxon>Ecdysozoa</taxon>
        <taxon>Tardigrada</taxon>
        <taxon>Eutardigrada</taxon>
        <taxon>Parachela</taxon>
        <taxon>Hypsibioidea</taxon>
        <taxon>Hypsibiidae</taxon>
        <taxon>Hypsibius</taxon>
    </lineage>
</organism>
<protein>
    <recommendedName>
        <fullName evidence="4">C-type lectin domain-containing protein</fullName>
    </recommendedName>
</protein>
<evidence type="ECO:0000256" key="1">
    <source>
        <dbReference type="SAM" id="SignalP"/>
    </source>
</evidence>
<dbReference type="OrthoDB" id="6428908at2759"/>
<feature type="chain" id="PRO_5012777225" description="C-type lectin domain-containing protein" evidence="1">
    <location>
        <begin position="18"/>
        <end position="147"/>
    </location>
</feature>
<sequence>MVLRFTLACLLVVEVLAIIHKKDELLVGAFKITTAREKADAEWAILNQTLFERTPTDDDVAVAGQQHYLDFLRGGESLSASQVELKVSNAVPGTDYPTLAHTTDVSNFSCWDVQLTGYYADVDNRHLIRSCSYFYNVICERSAKLAD</sequence>
<dbReference type="AlphaFoldDB" id="A0A1W0WGH7"/>
<reference evidence="3" key="1">
    <citation type="submission" date="2017-01" db="EMBL/GenBank/DDBJ databases">
        <title>Comparative genomics of anhydrobiosis in the tardigrade Hypsibius dujardini.</title>
        <authorList>
            <person name="Yoshida Y."/>
            <person name="Koutsovoulos G."/>
            <person name="Laetsch D."/>
            <person name="Stevens L."/>
            <person name="Kumar S."/>
            <person name="Horikawa D."/>
            <person name="Ishino K."/>
            <person name="Komine S."/>
            <person name="Tomita M."/>
            <person name="Blaxter M."/>
            <person name="Arakawa K."/>
        </authorList>
    </citation>
    <scope>NUCLEOTIDE SEQUENCE [LARGE SCALE GENOMIC DNA]</scope>
    <source>
        <strain evidence="3">Z151</strain>
    </source>
</reference>
<evidence type="ECO:0000313" key="2">
    <source>
        <dbReference type="EMBL" id="OQV14301.1"/>
    </source>
</evidence>
<dbReference type="Proteomes" id="UP000192578">
    <property type="component" value="Unassembled WGS sequence"/>
</dbReference>
<evidence type="ECO:0000313" key="3">
    <source>
        <dbReference type="Proteomes" id="UP000192578"/>
    </source>
</evidence>
<comment type="caution">
    <text evidence="2">The sequence shown here is derived from an EMBL/GenBank/DDBJ whole genome shotgun (WGS) entry which is preliminary data.</text>
</comment>
<keyword evidence="1" id="KW-0732">Signal</keyword>
<evidence type="ECO:0008006" key="4">
    <source>
        <dbReference type="Google" id="ProtNLM"/>
    </source>
</evidence>
<name>A0A1W0WGH7_HYPEX</name>